<dbReference type="GeneID" id="19151540"/>
<evidence type="ECO:0000313" key="2">
    <source>
        <dbReference type="Proteomes" id="UP000053841"/>
    </source>
</evidence>
<dbReference type="HOGENOM" id="CLU_2151656_0_0_1"/>
<organism evidence="1 2">
    <name type="scientific">Cochliobolus carbonum (strain 26-R-13)</name>
    <name type="common">Maize leaf spot fungus</name>
    <name type="synonym">Bipolaris zeicola</name>
    <dbReference type="NCBI Taxonomy" id="930089"/>
    <lineage>
        <taxon>Eukaryota</taxon>
        <taxon>Fungi</taxon>
        <taxon>Dikarya</taxon>
        <taxon>Ascomycota</taxon>
        <taxon>Pezizomycotina</taxon>
        <taxon>Dothideomycetes</taxon>
        <taxon>Pleosporomycetidae</taxon>
        <taxon>Pleosporales</taxon>
        <taxon>Pleosporineae</taxon>
        <taxon>Pleosporaceae</taxon>
        <taxon>Bipolaris</taxon>
    </lineage>
</organism>
<sequence>VSSALAVSTSPCPVSSLSGCQPGCPLPRVRRQDCPLPSRITRLLKRRLLRLADSLHYPTTLPVNRRTTHIDSLYSTLLLPCLLLSYSTPKKTTLFQPKSLLRLPEYTPSRRR</sequence>
<reference evidence="1 2" key="1">
    <citation type="journal article" date="2013" name="PLoS Genet.">
        <title>Comparative genome structure, secondary metabolite, and effector coding capacity across Cochliobolus pathogens.</title>
        <authorList>
            <person name="Condon B.J."/>
            <person name="Leng Y."/>
            <person name="Wu D."/>
            <person name="Bushley K.E."/>
            <person name="Ohm R.A."/>
            <person name="Otillar R."/>
            <person name="Martin J."/>
            <person name="Schackwitz W."/>
            <person name="Grimwood J."/>
            <person name="MohdZainudin N."/>
            <person name="Xue C."/>
            <person name="Wang R."/>
            <person name="Manning V.A."/>
            <person name="Dhillon B."/>
            <person name="Tu Z.J."/>
            <person name="Steffenson B.J."/>
            <person name="Salamov A."/>
            <person name="Sun H."/>
            <person name="Lowry S."/>
            <person name="LaButti K."/>
            <person name="Han J."/>
            <person name="Copeland A."/>
            <person name="Lindquist E."/>
            <person name="Barry K."/>
            <person name="Schmutz J."/>
            <person name="Baker S.E."/>
            <person name="Ciuffetti L.M."/>
            <person name="Grigoriev I.V."/>
            <person name="Zhong S."/>
            <person name="Turgeon B.G."/>
        </authorList>
    </citation>
    <scope>NUCLEOTIDE SEQUENCE [LARGE SCALE GENOMIC DNA]</scope>
    <source>
        <strain evidence="1 2">26-R-13</strain>
    </source>
</reference>
<dbReference type="RefSeq" id="XP_007707386.1">
    <property type="nucleotide sequence ID" value="XM_007709196.1"/>
</dbReference>
<feature type="non-terminal residue" evidence="1">
    <location>
        <position position="1"/>
    </location>
</feature>
<protein>
    <submittedName>
        <fullName evidence="1">Uncharacterized protein</fullName>
    </submittedName>
</protein>
<accession>W6YLH6</accession>
<dbReference type="KEGG" id="bze:COCCADRAFT_83285"/>
<keyword evidence="2" id="KW-1185">Reference proteome</keyword>
<dbReference type="Proteomes" id="UP000053841">
    <property type="component" value="Unassembled WGS sequence"/>
</dbReference>
<dbReference type="EMBL" id="KI964543">
    <property type="protein sequence ID" value="EUC38358.1"/>
    <property type="molecule type" value="Genomic_DNA"/>
</dbReference>
<proteinExistence type="predicted"/>
<name>W6YLH6_COCC2</name>
<gene>
    <name evidence="1" type="ORF">COCCADRAFT_83285</name>
</gene>
<dbReference type="AlphaFoldDB" id="W6YLH6"/>
<evidence type="ECO:0000313" key="1">
    <source>
        <dbReference type="EMBL" id="EUC38358.1"/>
    </source>
</evidence>